<keyword evidence="2" id="KW-0812">Transmembrane</keyword>
<evidence type="ECO:0000256" key="2">
    <source>
        <dbReference type="SAM" id="Phobius"/>
    </source>
</evidence>
<keyword evidence="4" id="KW-1185">Reference proteome</keyword>
<dbReference type="RefSeq" id="WP_021709853.1">
    <property type="nucleotide sequence ID" value="NZ_BAOB01000049.1"/>
</dbReference>
<proteinExistence type="predicted"/>
<evidence type="ECO:0000313" key="4">
    <source>
        <dbReference type="Proteomes" id="UP000016567"/>
    </source>
</evidence>
<feature type="transmembrane region" description="Helical" evidence="2">
    <location>
        <begin position="327"/>
        <end position="346"/>
    </location>
</feature>
<dbReference type="PANTHER" id="PTHR30092">
    <property type="entry name" value="INNER MEMBRANE PROTEIN CRED"/>
    <property type="match status" value="1"/>
</dbReference>
<evidence type="ECO:0000313" key="3">
    <source>
        <dbReference type="EMBL" id="GAD76101.1"/>
    </source>
</evidence>
<name>U3A810_9VIBR</name>
<dbReference type="NCBIfam" id="NF008712">
    <property type="entry name" value="PRK11715.1-1"/>
    <property type="match status" value="1"/>
</dbReference>
<accession>U3A810</accession>
<keyword evidence="2" id="KW-1133">Transmembrane helix</keyword>
<dbReference type="PIRSF" id="PIRSF004548">
    <property type="entry name" value="CreD"/>
    <property type="match status" value="1"/>
</dbReference>
<feature type="transmembrane region" description="Helical" evidence="2">
    <location>
        <begin position="381"/>
        <end position="398"/>
    </location>
</feature>
<dbReference type="GO" id="GO:0005886">
    <property type="term" value="C:plasma membrane"/>
    <property type="evidence" value="ECO:0007669"/>
    <property type="project" value="TreeGrafter"/>
</dbReference>
<reference evidence="3 4" key="1">
    <citation type="submission" date="2013-09" db="EMBL/GenBank/DDBJ databases">
        <title>Whole genome shotgun sequence of Vibrio azureus NBRC 104587.</title>
        <authorList>
            <person name="Isaki S."/>
            <person name="Hosoyama A."/>
            <person name="Numata M."/>
            <person name="Hashimoto M."/>
            <person name="Hosoyama Y."/>
            <person name="Tsuchikane K."/>
            <person name="Noguchi M."/>
            <person name="Hirakata S."/>
            <person name="Ichikawa N."/>
            <person name="Ohji S."/>
            <person name="Yamazoe A."/>
            <person name="Fujita N."/>
        </authorList>
    </citation>
    <scope>NUCLEOTIDE SEQUENCE [LARGE SCALE GENOMIC DNA]</scope>
    <source>
        <strain evidence="3 4">NBRC 104587</strain>
    </source>
</reference>
<keyword evidence="2" id="KW-0472">Membrane</keyword>
<dbReference type="OrthoDB" id="9791851at2"/>
<feature type="region of interest" description="Disordered" evidence="1">
    <location>
        <begin position="440"/>
        <end position="471"/>
    </location>
</feature>
<evidence type="ECO:0000256" key="1">
    <source>
        <dbReference type="SAM" id="MobiDB-lite"/>
    </source>
</evidence>
<comment type="caution">
    <text evidence="3">The sequence shown here is derived from an EMBL/GenBank/DDBJ whole genome shotgun (WGS) entry which is preliminary data.</text>
</comment>
<dbReference type="AlphaFoldDB" id="U3A810"/>
<dbReference type="EMBL" id="BATL01000036">
    <property type="protein sequence ID" value="GAD76101.1"/>
    <property type="molecule type" value="Genomic_DNA"/>
</dbReference>
<dbReference type="Proteomes" id="UP000016567">
    <property type="component" value="Unassembled WGS sequence"/>
</dbReference>
<dbReference type="eggNOG" id="COG4452">
    <property type="taxonomic scope" value="Bacteria"/>
</dbReference>
<organism evidence="3 4">
    <name type="scientific">Vibrio azureus NBRC 104587</name>
    <dbReference type="NCBI Taxonomy" id="1219077"/>
    <lineage>
        <taxon>Bacteria</taxon>
        <taxon>Pseudomonadati</taxon>
        <taxon>Pseudomonadota</taxon>
        <taxon>Gammaproteobacteria</taxon>
        <taxon>Vibrionales</taxon>
        <taxon>Vibrionaceae</taxon>
        <taxon>Vibrio</taxon>
    </lineage>
</organism>
<dbReference type="Gene3D" id="1.20.1730.10">
    <property type="entry name" value="Sodium/glucose cotransporter"/>
    <property type="match status" value="1"/>
</dbReference>
<gene>
    <name evidence="3" type="primary">creD</name>
    <name evidence="3" type="ORF">VAZ01S_036_00450</name>
</gene>
<protein>
    <submittedName>
        <fullName evidence="3">Inner membrane protein CreD</fullName>
    </submittedName>
</protein>
<dbReference type="InterPro" id="IPR010364">
    <property type="entry name" value="Uncharacterised_IM_CreD"/>
</dbReference>
<feature type="transmembrane region" description="Helical" evidence="2">
    <location>
        <begin position="404"/>
        <end position="422"/>
    </location>
</feature>
<dbReference type="InterPro" id="IPR038377">
    <property type="entry name" value="Na/Glc_symporter_sf"/>
</dbReference>
<feature type="transmembrane region" description="Helical" evidence="2">
    <location>
        <begin position="352"/>
        <end position="374"/>
    </location>
</feature>
<dbReference type="STRING" id="1219077.VAZ01S_036_00450"/>
<dbReference type="Pfam" id="PF06123">
    <property type="entry name" value="CreD"/>
    <property type="match status" value="1"/>
</dbReference>
<dbReference type="PANTHER" id="PTHR30092:SF0">
    <property type="entry name" value="INNER MEMBRANE PROTEIN CRED"/>
    <property type="match status" value="1"/>
</dbReference>
<feature type="transmembrane region" description="Helical" evidence="2">
    <location>
        <begin position="297"/>
        <end position="315"/>
    </location>
</feature>
<sequence>MKKMLNNQIAAKIALVLGLVALLQIPLSMVSGLISERSYRQEQVKKEIAHSSSGEQRIIGPFIMVNYTETSYQNEKRHTSKRQRFILPSTFNMGANLDSFEKYRGIYRARLYKAKVGLKGVFDAQDLAALRSLNIENVNLVVGIEDSRGLIRIDDMTLANSKIKVMPGTGLESLPQGFHSRIKLNNFNLNQPLAFDLNFLLQGMGQLKVTPIGSDTKVHLSSVWAHPSFIGDSLPISSEISENGFNAQWVSNNFSTNISQLFQSCIVSNKACRELEQRQMGVDLIDPVDHYLKSHRAVNYSLLVITLVFASFFLLELLQVRPVHPVQYSFIGLGLALFYLLLISMSEHLGFNWAYVISSAASAGLLGIYVSGILNKNKHGVVFGLCLFGLYLLLLGLLQAENYALVMGSLLCFVVLSVIMVVTRNVDWYSRSAKPNESEINELKNDNVENNSVEDTEIKQRKNSTEAVEND</sequence>